<sequence>MTTAPRLTVLILASLAALSACRSNPATDAGPSSGASANGMARPTAMPATDAFFRNLSTLCGHAYAGRVIVDRPTPAGLSPFEGKALVMHVRECTPDTVRIPLMVGDDRSRTWIVTRTATGLRLKHDHRRQDGTEDPLTMYGGDTVKAGSAKRQVFPADEQTKALFVSEQRNVSVTNVWAMEVEPGERFIYELSRPGRMFRVEFDLSEPVPAPPPPWGWRQLENGTP</sequence>
<feature type="chain" id="PRO_5045628644" description="Lipoprotein" evidence="1">
    <location>
        <begin position="29"/>
        <end position="226"/>
    </location>
</feature>
<evidence type="ECO:0000313" key="2">
    <source>
        <dbReference type="EMBL" id="GAA5082090.1"/>
    </source>
</evidence>
<keyword evidence="3" id="KW-1185">Reference proteome</keyword>
<dbReference type="Proteomes" id="UP001501083">
    <property type="component" value="Unassembled WGS sequence"/>
</dbReference>
<dbReference type="PROSITE" id="PS51257">
    <property type="entry name" value="PROKAR_LIPOPROTEIN"/>
    <property type="match status" value="1"/>
</dbReference>
<proteinExistence type="predicted"/>
<keyword evidence="1" id="KW-0732">Signal</keyword>
<gene>
    <name evidence="2" type="ORF">GCM10025759_33170</name>
</gene>
<dbReference type="RefSeq" id="WP_158984215.1">
    <property type="nucleotide sequence ID" value="NZ_BAABKY010000006.1"/>
</dbReference>
<feature type="signal peptide" evidence="1">
    <location>
        <begin position="1"/>
        <end position="28"/>
    </location>
</feature>
<evidence type="ECO:0008006" key="4">
    <source>
        <dbReference type="Google" id="ProtNLM"/>
    </source>
</evidence>
<protein>
    <recommendedName>
        <fullName evidence="4">Lipoprotein</fullName>
    </recommendedName>
</protein>
<organism evidence="2 3">
    <name type="scientific">Lysobacter panacisoli</name>
    <dbReference type="NCBI Taxonomy" id="1255263"/>
    <lineage>
        <taxon>Bacteria</taxon>
        <taxon>Pseudomonadati</taxon>
        <taxon>Pseudomonadota</taxon>
        <taxon>Gammaproteobacteria</taxon>
        <taxon>Lysobacterales</taxon>
        <taxon>Lysobacteraceae</taxon>
        <taxon>Lysobacter</taxon>
    </lineage>
</organism>
<reference evidence="3" key="1">
    <citation type="journal article" date="2019" name="Int. J. Syst. Evol. Microbiol.">
        <title>The Global Catalogue of Microorganisms (GCM) 10K type strain sequencing project: providing services to taxonomists for standard genome sequencing and annotation.</title>
        <authorList>
            <consortium name="The Broad Institute Genomics Platform"/>
            <consortium name="The Broad Institute Genome Sequencing Center for Infectious Disease"/>
            <person name="Wu L."/>
            <person name="Ma J."/>
        </authorList>
    </citation>
    <scope>NUCLEOTIDE SEQUENCE [LARGE SCALE GENOMIC DNA]</scope>
    <source>
        <strain evidence="3">JCM 19212</strain>
    </source>
</reference>
<evidence type="ECO:0000313" key="3">
    <source>
        <dbReference type="Proteomes" id="UP001501083"/>
    </source>
</evidence>
<name>A0ABP9LNA9_9GAMM</name>
<dbReference type="EMBL" id="BAABKY010000006">
    <property type="protein sequence ID" value="GAA5082090.1"/>
    <property type="molecule type" value="Genomic_DNA"/>
</dbReference>
<comment type="caution">
    <text evidence="2">The sequence shown here is derived from an EMBL/GenBank/DDBJ whole genome shotgun (WGS) entry which is preliminary data.</text>
</comment>
<evidence type="ECO:0000256" key="1">
    <source>
        <dbReference type="SAM" id="SignalP"/>
    </source>
</evidence>
<accession>A0ABP9LNA9</accession>